<dbReference type="InterPro" id="IPR001138">
    <property type="entry name" value="Zn2Cys6_DnaBD"/>
</dbReference>
<dbReference type="PROSITE" id="PS50048">
    <property type="entry name" value="ZN2_CY6_FUNGAL_2"/>
    <property type="match status" value="1"/>
</dbReference>
<dbReference type="SUPFAM" id="SSF57701">
    <property type="entry name" value="Zn2/Cys6 DNA-binding domain"/>
    <property type="match status" value="1"/>
</dbReference>
<proteinExistence type="predicted"/>
<dbReference type="EMBL" id="DS231730">
    <property type="protein sequence ID" value="KNB19113.1"/>
    <property type="molecule type" value="Genomic_DNA"/>
</dbReference>
<dbReference type="GO" id="GO:0000981">
    <property type="term" value="F:DNA-binding transcription factor activity, RNA polymerase II-specific"/>
    <property type="evidence" value="ECO:0007669"/>
    <property type="project" value="InterPro"/>
</dbReference>
<evidence type="ECO:0000256" key="1">
    <source>
        <dbReference type="ARBA" id="ARBA00022723"/>
    </source>
</evidence>
<dbReference type="AlphaFoldDB" id="A0A0J9W8I5"/>
<dbReference type="GeneID" id="28957394"/>
<dbReference type="InterPro" id="IPR050987">
    <property type="entry name" value="AtrR-like"/>
</dbReference>
<dbReference type="VEuPathDB" id="FungiDB:FOXG_16542"/>
<dbReference type="GO" id="GO:0003677">
    <property type="term" value="F:DNA binding"/>
    <property type="evidence" value="ECO:0007669"/>
    <property type="project" value="InterPro"/>
</dbReference>
<keyword evidence="1" id="KW-0479">Metal-binding</keyword>
<dbReference type="OrthoDB" id="103819at2759"/>
<dbReference type="Proteomes" id="UP000009097">
    <property type="component" value="Unassembled WGS sequence"/>
</dbReference>
<gene>
    <name evidence="4" type="ORF">FOXG_16542</name>
</gene>
<dbReference type="PANTHER" id="PTHR46910">
    <property type="entry name" value="TRANSCRIPTION FACTOR PDR1"/>
    <property type="match status" value="1"/>
</dbReference>
<keyword evidence="2" id="KW-0539">Nucleus</keyword>
<dbReference type="Pfam" id="PF00172">
    <property type="entry name" value="Zn_clus"/>
    <property type="match status" value="1"/>
</dbReference>
<evidence type="ECO:0000313" key="5">
    <source>
        <dbReference type="Proteomes" id="UP000009097"/>
    </source>
</evidence>
<dbReference type="PROSITE" id="PS00463">
    <property type="entry name" value="ZN2_CY6_FUNGAL_1"/>
    <property type="match status" value="1"/>
</dbReference>
<dbReference type="Gene3D" id="4.10.240.10">
    <property type="entry name" value="Zn(2)-C6 fungal-type DNA-binding domain"/>
    <property type="match status" value="1"/>
</dbReference>
<reference evidence="4" key="2">
    <citation type="journal article" date="2010" name="Nature">
        <title>Comparative genomics reveals mobile pathogenicity chromosomes in Fusarium.</title>
        <authorList>
            <person name="Ma L.J."/>
            <person name="van der Does H.C."/>
            <person name="Borkovich K.A."/>
            <person name="Coleman J.J."/>
            <person name="Daboussi M.J."/>
            <person name="Di Pietro A."/>
            <person name="Dufresne M."/>
            <person name="Freitag M."/>
            <person name="Grabherr M."/>
            <person name="Henrissat B."/>
            <person name="Houterman P.M."/>
            <person name="Kang S."/>
            <person name="Shim W.B."/>
            <person name="Woloshuk C."/>
            <person name="Xie X."/>
            <person name="Xu J.R."/>
            <person name="Antoniw J."/>
            <person name="Baker S.E."/>
            <person name="Bluhm B.H."/>
            <person name="Breakspear A."/>
            <person name="Brown D.W."/>
            <person name="Butchko R.A."/>
            <person name="Chapman S."/>
            <person name="Coulson R."/>
            <person name="Coutinho P.M."/>
            <person name="Danchin E.G."/>
            <person name="Diener A."/>
            <person name="Gale L.R."/>
            <person name="Gardiner D.M."/>
            <person name="Goff S."/>
            <person name="Hammond-Kosack K.E."/>
            <person name="Hilburn K."/>
            <person name="Hua-Van A."/>
            <person name="Jonkers W."/>
            <person name="Kazan K."/>
            <person name="Kodira C.D."/>
            <person name="Koehrsen M."/>
            <person name="Kumar L."/>
            <person name="Lee Y.H."/>
            <person name="Li L."/>
            <person name="Manners J.M."/>
            <person name="Miranda-Saavedra D."/>
            <person name="Mukherjee M."/>
            <person name="Park G."/>
            <person name="Park J."/>
            <person name="Park S.Y."/>
            <person name="Proctor R.H."/>
            <person name="Regev A."/>
            <person name="Ruiz-Roldan M.C."/>
            <person name="Sain D."/>
            <person name="Sakthikumar S."/>
            <person name="Sykes S."/>
            <person name="Schwartz D.C."/>
            <person name="Turgeon B.G."/>
            <person name="Wapinski I."/>
            <person name="Yoder O."/>
            <person name="Young S."/>
            <person name="Zeng Q."/>
            <person name="Zhou S."/>
            <person name="Galagan J."/>
            <person name="Cuomo C.A."/>
            <person name="Kistler H.C."/>
            <person name="Rep M."/>
        </authorList>
    </citation>
    <scope>NUCLEOTIDE SEQUENCE [LARGE SCALE GENOMIC DNA]</scope>
    <source>
        <strain evidence="4">4287</strain>
    </source>
</reference>
<reference evidence="4" key="1">
    <citation type="submission" date="2007-04" db="EMBL/GenBank/DDBJ databases">
        <authorList>
            <consortium name="The Broad Institute Genome Sequencing Platform"/>
            <person name="Birren B."/>
            <person name="Lander E."/>
            <person name="Galagan J."/>
            <person name="Nusbaum C."/>
            <person name="Devon K."/>
            <person name="Ma L.-J."/>
            <person name="Jaffe D."/>
            <person name="Butler J."/>
            <person name="Alvarez P."/>
            <person name="Gnerre S."/>
            <person name="Grabherr M."/>
            <person name="Kleber M."/>
            <person name="Mauceli E."/>
            <person name="Brockman W."/>
            <person name="MacCallum I.A."/>
            <person name="Young S."/>
            <person name="LaButti K."/>
            <person name="DeCaprio D."/>
            <person name="Crawford M."/>
            <person name="Koehrsen M."/>
            <person name="Engels R."/>
            <person name="Montgomery P."/>
            <person name="Pearson M."/>
            <person name="Howarth C."/>
            <person name="Larson L."/>
            <person name="White J."/>
            <person name="O'Leary S."/>
            <person name="Kodira C."/>
            <person name="Zeng Q."/>
            <person name="Yandava C."/>
            <person name="Alvarado L."/>
            <person name="Kistler C."/>
            <person name="Shim W.-B."/>
            <person name="Kang S."/>
            <person name="Woloshuk C."/>
        </authorList>
    </citation>
    <scope>NUCLEOTIDE SEQUENCE</scope>
    <source>
        <strain evidence="4">4287</strain>
    </source>
</reference>
<dbReference type="PANTHER" id="PTHR46910:SF5">
    <property type="entry name" value="ZN(II)2CYS6 TRANSCRIPTION FACTOR (EUROFUNG)"/>
    <property type="match status" value="1"/>
</dbReference>
<evidence type="ECO:0000313" key="4">
    <source>
        <dbReference type="EMBL" id="KNB19113.1"/>
    </source>
</evidence>
<dbReference type="SMART" id="SM00066">
    <property type="entry name" value="GAL4"/>
    <property type="match status" value="1"/>
</dbReference>
<sequence>MDLTSTFGSNACSEPSPAQDQKYTVEKRSCNQCRQRKIRCDRVKPCHQCSDRSIQCTYPTTITARPKRKRNPATTEQFHRKIDEILDKIDRINLTIGNTPLSSVSVSQSPDNTFSLPLHNASPCTDTVDKVIDSTQGSLLIEDCQVSQTSSESGLEDDDHLAAQATFATNYLQFTIENHLTKVPAEVKSSLDALKRIVGRPDDQTVNPQPVFSRIGVSRDDLRLPPIWLGMLAIQKVKDIPSLDLSCLLEFNDVSHFIDYFLNGYSEKASLTDLVILHCGLYDIFIHYGHVETDLALKEELFAALSLCRTNLDTMLANLPFNLPCNIHTTRALLMTACYYLNECKMSLAWNHIAAAAQMCFKLGLHTDLSFSPGSQDARSSRARLFWFIYMLDKILSLRLNRPFVIDDRNVSARLDCIEMISGNRLCRIIPKWIKISMMHGKVYHDIYSAKALLELQDVREARARSLANELETLFHSTDPVEDQFLETMGQKLGNSVVDVQRSADLVSHLSCLTLIYRSIQPTEASNTAFSEECLATARKCLEQQRACLAQLEGVSPFSLDIYTQWAIIGWPFVPFVVMFCNTIETRDSTRLAELLSVIEPLKTIQSILPTTYKKQLRLLMVMYDVASKYLGSRSDMAQTMGFPLDTPFNLLFSQVGMSVPSHDAQMQQDINESRDYNIPEQTAALGTSQATQMDYQGLQNIDYGSQLGHWFEYNQQVLQALEGNF</sequence>
<organism evidence="4 5">
    <name type="scientific">Fusarium oxysporum f. sp. lycopersici (strain 4287 / CBS 123668 / FGSC 9935 / NRRL 34936)</name>
    <name type="common">Fusarium vascular wilt of tomato</name>
    <dbReference type="NCBI Taxonomy" id="426428"/>
    <lineage>
        <taxon>Eukaryota</taxon>
        <taxon>Fungi</taxon>
        <taxon>Dikarya</taxon>
        <taxon>Ascomycota</taxon>
        <taxon>Pezizomycotina</taxon>
        <taxon>Sordariomycetes</taxon>
        <taxon>Hypocreomycetidae</taxon>
        <taxon>Hypocreales</taxon>
        <taxon>Nectriaceae</taxon>
        <taxon>Fusarium</taxon>
        <taxon>Fusarium oxysporum species complex</taxon>
    </lineage>
</organism>
<dbReference type="GO" id="GO:0008270">
    <property type="term" value="F:zinc ion binding"/>
    <property type="evidence" value="ECO:0007669"/>
    <property type="project" value="InterPro"/>
</dbReference>
<dbReference type="SMART" id="SM00906">
    <property type="entry name" value="Fungal_trans"/>
    <property type="match status" value="1"/>
</dbReference>
<protein>
    <recommendedName>
        <fullName evidence="3">Zn(2)-C6 fungal-type domain-containing protein</fullName>
    </recommendedName>
</protein>
<name>A0A0J9W8I5_FUSO4</name>
<evidence type="ECO:0000259" key="3">
    <source>
        <dbReference type="PROSITE" id="PS50048"/>
    </source>
</evidence>
<accession>A0A0J9W8I5</accession>
<dbReference type="KEGG" id="fox:FOXG_16542"/>
<dbReference type="CDD" id="cd12148">
    <property type="entry name" value="fungal_TF_MHR"/>
    <property type="match status" value="1"/>
</dbReference>
<dbReference type="InterPro" id="IPR036864">
    <property type="entry name" value="Zn2-C6_fun-type_DNA-bd_sf"/>
</dbReference>
<feature type="domain" description="Zn(2)-C6 fungal-type" evidence="3">
    <location>
        <begin position="29"/>
        <end position="58"/>
    </location>
</feature>
<dbReference type="GO" id="GO:0006351">
    <property type="term" value="P:DNA-templated transcription"/>
    <property type="evidence" value="ECO:0007669"/>
    <property type="project" value="InterPro"/>
</dbReference>
<dbReference type="RefSeq" id="XP_018257158.1">
    <property type="nucleotide sequence ID" value="XM_018396572.1"/>
</dbReference>
<dbReference type="InterPro" id="IPR007219">
    <property type="entry name" value="XnlR_reg_dom"/>
</dbReference>
<dbReference type="CDD" id="cd00067">
    <property type="entry name" value="GAL4"/>
    <property type="match status" value="1"/>
</dbReference>
<dbReference type="Pfam" id="PF04082">
    <property type="entry name" value="Fungal_trans"/>
    <property type="match status" value="1"/>
</dbReference>
<evidence type="ECO:0000256" key="2">
    <source>
        <dbReference type="ARBA" id="ARBA00023242"/>
    </source>
</evidence>